<reference evidence="1" key="1">
    <citation type="journal article" date="2021" name="Proc. Natl. Acad. Sci. U.S.A.">
        <title>A Catalog of Tens of Thousands of Viruses from Human Metagenomes Reveals Hidden Associations with Chronic Diseases.</title>
        <authorList>
            <person name="Tisza M.J."/>
            <person name="Buck C.B."/>
        </authorList>
    </citation>
    <scope>NUCLEOTIDE SEQUENCE</scope>
    <source>
        <strain evidence="1">CtamP19</strain>
    </source>
</reference>
<name>A0A8S5TNC8_9CAUD</name>
<accession>A0A8S5TNC8</accession>
<organism evidence="1">
    <name type="scientific">Siphoviridae sp. ctamP19</name>
    <dbReference type="NCBI Taxonomy" id="2827896"/>
    <lineage>
        <taxon>Viruses</taxon>
        <taxon>Duplodnaviria</taxon>
        <taxon>Heunggongvirae</taxon>
        <taxon>Uroviricota</taxon>
        <taxon>Caudoviricetes</taxon>
    </lineage>
</organism>
<evidence type="ECO:0000313" key="1">
    <source>
        <dbReference type="EMBL" id="DAF64635.1"/>
    </source>
</evidence>
<protein>
    <submittedName>
        <fullName evidence="1">Uncharacterized protein</fullName>
    </submittedName>
</protein>
<proteinExistence type="predicted"/>
<sequence length="43" mass="4807">MIFSGGSFAKSLNSFITSSYSSIKDITSGDRRFSFKLFILHLV</sequence>
<dbReference type="EMBL" id="BK032864">
    <property type="protein sequence ID" value="DAF64635.1"/>
    <property type="molecule type" value="Genomic_DNA"/>
</dbReference>